<evidence type="ECO:0000313" key="2">
    <source>
        <dbReference type="EMBL" id="KAK7358666.1"/>
    </source>
</evidence>
<sequence length="206" mass="23732">MDPTQIKKIQAMNRYKRRQFLDNLYFYFLTTLICSMFCCVTLSLPYLSSFLRVFFLAHISSLIPLLLSSKLIFIIGNLIIFFLVVNSRILSSDSSSTSVVYYDEYIHSCQTKMPQIQTTKLNKPKTLEKLHVLESVDMIGEDGPNTLDLKGNTQEWEGKEEENLDGGDEQSLLVSSDELNKRADDFIARVNRQRRLELSLLHYGSN</sequence>
<proteinExistence type="predicted"/>
<dbReference type="EMBL" id="JAYMYQ010000001">
    <property type="protein sequence ID" value="KAK7358666.1"/>
    <property type="molecule type" value="Genomic_DNA"/>
</dbReference>
<dbReference type="PANTHER" id="PTHR35762">
    <property type="entry name" value="TRANSMEMBRANE PROTEIN"/>
    <property type="match status" value="1"/>
</dbReference>
<gene>
    <name evidence="2" type="ORF">VNO77_00604</name>
</gene>
<evidence type="ECO:0008006" key="4">
    <source>
        <dbReference type="Google" id="ProtNLM"/>
    </source>
</evidence>
<keyword evidence="1" id="KW-0812">Transmembrane</keyword>
<evidence type="ECO:0000313" key="3">
    <source>
        <dbReference type="Proteomes" id="UP001367508"/>
    </source>
</evidence>
<feature type="transmembrane region" description="Helical" evidence="1">
    <location>
        <begin position="53"/>
        <end position="85"/>
    </location>
</feature>
<dbReference type="PANTHER" id="PTHR35762:SF2">
    <property type="entry name" value="TRANSMEMBRANE PROTEIN"/>
    <property type="match status" value="1"/>
</dbReference>
<comment type="caution">
    <text evidence="2">The sequence shown here is derived from an EMBL/GenBank/DDBJ whole genome shotgun (WGS) entry which is preliminary data.</text>
</comment>
<dbReference type="AlphaFoldDB" id="A0AAN9MQC4"/>
<evidence type="ECO:0000256" key="1">
    <source>
        <dbReference type="SAM" id="Phobius"/>
    </source>
</evidence>
<dbReference type="Proteomes" id="UP001367508">
    <property type="component" value="Unassembled WGS sequence"/>
</dbReference>
<reference evidence="2 3" key="1">
    <citation type="submission" date="2024-01" db="EMBL/GenBank/DDBJ databases">
        <title>The genomes of 5 underutilized Papilionoideae crops provide insights into root nodulation and disease resistanc.</title>
        <authorList>
            <person name="Jiang F."/>
        </authorList>
    </citation>
    <scope>NUCLEOTIDE SEQUENCE [LARGE SCALE GENOMIC DNA]</scope>
    <source>
        <strain evidence="2">LVBAO_FW01</strain>
        <tissue evidence="2">Leaves</tissue>
    </source>
</reference>
<name>A0AAN9MQC4_CANGL</name>
<organism evidence="2 3">
    <name type="scientific">Canavalia gladiata</name>
    <name type="common">Sword bean</name>
    <name type="synonym">Dolichos gladiatus</name>
    <dbReference type="NCBI Taxonomy" id="3824"/>
    <lineage>
        <taxon>Eukaryota</taxon>
        <taxon>Viridiplantae</taxon>
        <taxon>Streptophyta</taxon>
        <taxon>Embryophyta</taxon>
        <taxon>Tracheophyta</taxon>
        <taxon>Spermatophyta</taxon>
        <taxon>Magnoliopsida</taxon>
        <taxon>eudicotyledons</taxon>
        <taxon>Gunneridae</taxon>
        <taxon>Pentapetalae</taxon>
        <taxon>rosids</taxon>
        <taxon>fabids</taxon>
        <taxon>Fabales</taxon>
        <taxon>Fabaceae</taxon>
        <taxon>Papilionoideae</taxon>
        <taxon>50 kb inversion clade</taxon>
        <taxon>NPAAA clade</taxon>
        <taxon>indigoferoid/millettioid clade</taxon>
        <taxon>Phaseoleae</taxon>
        <taxon>Canavalia</taxon>
    </lineage>
</organism>
<keyword evidence="3" id="KW-1185">Reference proteome</keyword>
<protein>
    <recommendedName>
        <fullName evidence="4">Transmembrane protein</fullName>
    </recommendedName>
</protein>
<keyword evidence="1" id="KW-1133">Transmembrane helix</keyword>
<accession>A0AAN9MQC4</accession>
<keyword evidence="1" id="KW-0472">Membrane</keyword>
<feature type="transmembrane region" description="Helical" evidence="1">
    <location>
        <begin position="24"/>
        <end position="47"/>
    </location>
</feature>